<dbReference type="Proteomes" id="UP000007350">
    <property type="component" value="Unassembled WGS sequence"/>
</dbReference>
<evidence type="ECO:0000256" key="1">
    <source>
        <dbReference type="SAM" id="MobiDB-lite"/>
    </source>
</evidence>
<proteinExistence type="predicted"/>
<dbReference type="EMBL" id="AHKC01017485">
    <property type="protein sequence ID" value="EKF27704.1"/>
    <property type="molecule type" value="Genomic_DNA"/>
</dbReference>
<dbReference type="AlphaFoldDB" id="K2MPZ6"/>
<evidence type="ECO:0000313" key="3">
    <source>
        <dbReference type="Proteomes" id="UP000007350"/>
    </source>
</evidence>
<accession>K2MPZ6</accession>
<dbReference type="OrthoDB" id="239778at2759"/>
<comment type="caution">
    <text evidence="2">The sequence shown here is derived from an EMBL/GenBank/DDBJ whole genome shotgun (WGS) entry which is preliminary data.</text>
</comment>
<gene>
    <name evidence="2" type="ORF">MOQ_008565</name>
</gene>
<sequence>MLGEKEEEEEERKAAVAFYLQEQDDAVLCAFGRDYFDGARRGAACGGVFTAWLSRRTYVDLRDDFKKYEADLPRHLRRGKWTISRGFRTRPFLTLGCISLVLTTLMKSVKFTLANHRYQEFLADDIGFTLLEQMYANLPEGNERLEKFLDEALTNSRTASASSTDGVSNSRMPHTKTVTSTLLQETSPLCERKPPSFWDGVAVGLMGSIMDCYLPSKPVYNYYGMRCGMRI</sequence>
<evidence type="ECO:0000313" key="2">
    <source>
        <dbReference type="EMBL" id="EKF27704.1"/>
    </source>
</evidence>
<name>K2MPZ6_TRYCR</name>
<feature type="region of interest" description="Disordered" evidence="1">
    <location>
        <begin position="156"/>
        <end position="180"/>
    </location>
</feature>
<keyword evidence="3" id="KW-1185">Reference proteome</keyword>
<reference evidence="2 3" key="1">
    <citation type="journal article" date="2012" name="BMC Genomics">
        <title>Comparative genomic analysis of human infective Trypanosoma cruzi lineages with the bat-restricted subspecies T. cruzi marinkellei.</title>
        <authorList>
            <person name="Franzen O."/>
            <person name="Talavera-Lopez C."/>
            <person name="Ochaya S."/>
            <person name="Butler C.E."/>
            <person name="Messenger L.A."/>
            <person name="Lewis M.D."/>
            <person name="Llewellyn M.S."/>
            <person name="Marinkelle C.J."/>
            <person name="Tyler K.M."/>
            <person name="Miles M.A."/>
            <person name="Andersson B."/>
        </authorList>
    </citation>
    <scope>NUCLEOTIDE SEQUENCE [LARGE SCALE GENOMIC DNA]</scope>
    <source>
        <strain evidence="2 3">B7</strain>
    </source>
</reference>
<protein>
    <submittedName>
        <fullName evidence="2">Uncharacterized protein</fullName>
    </submittedName>
</protein>
<organism evidence="2 3">
    <name type="scientific">Trypanosoma cruzi marinkellei</name>
    <dbReference type="NCBI Taxonomy" id="85056"/>
    <lineage>
        <taxon>Eukaryota</taxon>
        <taxon>Discoba</taxon>
        <taxon>Euglenozoa</taxon>
        <taxon>Kinetoplastea</taxon>
        <taxon>Metakinetoplastina</taxon>
        <taxon>Trypanosomatida</taxon>
        <taxon>Trypanosomatidae</taxon>
        <taxon>Trypanosoma</taxon>
        <taxon>Schizotrypanum</taxon>
    </lineage>
</organism>